<keyword evidence="5" id="KW-0812">Transmembrane</keyword>
<feature type="region of interest" description="Disordered" evidence="4">
    <location>
        <begin position="740"/>
        <end position="760"/>
    </location>
</feature>
<dbReference type="Pfam" id="PF13855">
    <property type="entry name" value="LRR_8"/>
    <property type="match status" value="3"/>
</dbReference>
<name>A0A813W8E7_9BILA</name>
<feature type="domain" description="LRRCT" evidence="6">
    <location>
        <begin position="477"/>
        <end position="530"/>
    </location>
</feature>
<evidence type="ECO:0000256" key="3">
    <source>
        <dbReference type="ARBA" id="ARBA00022737"/>
    </source>
</evidence>
<gene>
    <name evidence="7" type="ORF">GPM918_LOCUS5905</name>
    <name evidence="8" type="ORF">SRO942_LOCUS5905</name>
</gene>
<dbReference type="SMART" id="SM00369">
    <property type="entry name" value="LRR_TYP"/>
    <property type="match status" value="10"/>
</dbReference>
<evidence type="ECO:0000313" key="7">
    <source>
        <dbReference type="EMBL" id="CAF0847688.1"/>
    </source>
</evidence>
<evidence type="ECO:0000256" key="1">
    <source>
        <dbReference type="ARBA" id="ARBA00022614"/>
    </source>
</evidence>
<evidence type="ECO:0000256" key="2">
    <source>
        <dbReference type="ARBA" id="ARBA00022729"/>
    </source>
</evidence>
<evidence type="ECO:0000313" key="8">
    <source>
        <dbReference type="EMBL" id="CAF3635348.1"/>
    </source>
</evidence>
<dbReference type="InterPro" id="IPR001611">
    <property type="entry name" value="Leu-rich_rpt"/>
</dbReference>
<reference evidence="7" key="1">
    <citation type="submission" date="2021-02" db="EMBL/GenBank/DDBJ databases">
        <authorList>
            <person name="Nowell W R."/>
        </authorList>
    </citation>
    <scope>NUCLEOTIDE SEQUENCE</scope>
</reference>
<dbReference type="EMBL" id="CAJNOQ010000879">
    <property type="protein sequence ID" value="CAF0847688.1"/>
    <property type="molecule type" value="Genomic_DNA"/>
</dbReference>
<dbReference type="GO" id="GO:0005886">
    <property type="term" value="C:plasma membrane"/>
    <property type="evidence" value="ECO:0007669"/>
    <property type="project" value="TreeGrafter"/>
</dbReference>
<evidence type="ECO:0000256" key="4">
    <source>
        <dbReference type="SAM" id="MobiDB-lite"/>
    </source>
</evidence>
<dbReference type="AlphaFoldDB" id="A0A813W8E7"/>
<feature type="transmembrane region" description="Helical" evidence="5">
    <location>
        <begin position="697"/>
        <end position="723"/>
    </location>
</feature>
<dbReference type="OrthoDB" id="676979at2759"/>
<dbReference type="PANTHER" id="PTHR24369">
    <property type="entry name" value="ANTIGEN BSP, PUTATIVE-RELATED"/>
    <property type="match status" value="1"/>
</dbReference>
<keyword evidence="5" id="KW-0472">Membrane</keyword>
<dbReference type="InterPro" id="IPR032675">
    <property type="entry name" value="LRR_dom_sf"/>
</dbReference>
<dbReference type="InterPro" id="IPR000483">
    <property type="entry name" value="Cys-rich_flank_reg_C"/>
</dbReference>
<keyword evidence="5" id="KW-1133">Transmembrane helix</keyword>
<dbReference type="EMBL" id="CAJOBC010000879">
    <property type="protein sequence ID" value="CAF3635348.1"/>
    <property type="molecule type" value="Genomic_DNA"/>
</dbReference>
<dbReference type="Proteomes" id="UP000681722">
    <property type="component" value="Unassembled WGS sequence"/>
</dbReference>
<dbReference type="Gene3D" id="3.80.10.10">
    <property type="entry name" value="Ribonuclease Inhibitor"/>
    <property type="match status" value="4"/>
</dbReference>
<dbReference type="InterPro" id="IPR050541">
    <property type="entry name" value="LRR_TM_domain-containing"/>
</dbReference>
<dbReference type="PANTHER" id="PTHR24369:SF214">
    <property type="entry name" value="GLYCOPROTEIN V PLATELET"/>
    <property type="match status" value="1"/>
</dbReference>
<evidence type="ECO:0000256" key="5">
    <source>
        <dbReference type="SAM" id="Phobius"/>
    </source>
</evidence>
<dbReference type="SUPFAM" id="SSF52058">
    <property type="entry name" value="L domain-like"/>
    <property type="match status" value="2"/>
</dbReference>
<dbReference type="InterPro" id="IPR003591">
    <property type="entry name" value="Leu-rich_rpt_typical-subtyp"/>
</dbReference>
<proteinExistence type="predicted"/>
<keyword evidence="1" id="KW-0433">Leucine-rich repeat</keyword>
<protein>
    <recommendedName>
        <fullName evidence="6">LRRCT domain-containing protein</fullName>
    </recommendedName>
</protein>
<evidence type="ECO:0000313" key="9">
    <source>
        <dbReference type="Proteomes" id="UP000663829"/>
    </source>
</evidence>
<comment type="caution">
    <text evidence="7">The sequence shown here is derived from an EMBL/GenBank/DDBJ whole genome shotgun (WGS) entry which is preliminary data.</text>
</comment>
<dbReference type="SMART" id="SM00082">
    <property type="entry name" value="LRRCT"/>
    <property type="match status" value="1"/>
</dbReference>
<keyword evidence="3" id="KW-0677">Repeat</keyword>
<evidence type="ECO:0000259" key="6">
    <source>
        <dbReference type="SMART" id="SM00082"/>
    </source>
</evidence>
<organism evidence="7 9">
    <name type="scientific">Didymodactylos carnosus</name>
    <dbReference type="NCBI Taxonomy" id="1234261"/>
    <lineage>
        <taxon>Eukaryota</taxon>
        <taxon>Metazoa</taxon>
        <taxon>Spiralia</taxon>
        <taxon>Gnathifera</taxon>
        <taxon>Rotifera</taxon>
        <taxon>Eurotatoria</taxon>
        <taxon>Bdelloidea</taxon>
        <taxon>Philodinida</taxon>
        <taxon>Philodinidae</taxon>
        <taxon>Didymodactylos</taxon>
    </lineage>
</organism>
<dbReference type="PROSITE" id="PS51450">
    <property type="entry name" value="LRR"/>
    <property type="match status" value="2"/>
</dbReference>
<feature type="compositionally biased region" description="Low complexity" evidence="4">
    <location>
        <begin position="742"/>
        <end position="755"/>
    </location>
</feature>
<accession>A0A813W8E7</accession>
<keyword evidence="2" id="KW-0732">Signal</keyword>
<dbReference type="Proteomes" id="UP000663829">
    <property type="component" value="Unassembled WGS sequence"/>
</dbReference>
<sequence>MSCEAKHDTISTHFQSICQSGIREDNSNYIHCARKQLQIIPDFSRINTFYDELVLNDNLIQHIPVNAFSGLRVKRLSLQGNKIQSIESQAFIELANYLEELVIEFDQQYMPINKIPDAILKNLYNIRSLILTGLNLHTLSNDTFQYFKKLEKFSCIKCNLVTIDDMTFDSNKIISITLKELHLDNNKLSDLNWSKICKNLKNLEILTLSQNHFQTLTNNLLTNLTQLKLFDLSYNGLQTIDTNIFINQSLTLEKLYLQNNELNSLQLTFLFNLYKLTDINIEFNRITFLPEQIFQYNKQLLYLSLQGNDLTKLSNQSFLGLSNLKYLNLARNRIQLNISDHPFQYLNKLQILNLDRNSPLKIYNSTFYGLEQSLIELSLQNCNLTLIFSDGFNYFEKLERLKLASNNLKSLPYNFLKLSKNLTSLDLQRNQFQIIPKLFYLTQLHDLDLSTNRLCTINEENIIPIYPQLKTIGLTGNPLHCNCKLKWLIIWLDKNYDRDLIKFLQWICITPKKLNNKPLTSLTIDDLICNDDDEQNMCENNKDNLILTTNTIDTNRITEISTTMIMKTKIKILSSNQNVNMIKSNQLIINVEYDNINNIFITWNLITDESIKYYHLQIYDEDENLIKQMQKLLKNYQYKFDISSLSILKYKICINIIYIDREDKYCRNYILKNLTTIKTHEKNLQLIKNEYSSSIQYIFLFAGALLGAVLVCLIVFIICFIRIRHKQSKITRQTCLYHESSNRSSSSSNSSSNKSDQQQKISIPDKSLIALYDEYQPPIFYHPLHLQSQQEQKKTNHQHYHDHCSIHCNNVKHHQNRNNSSDISECSLHLTDTSHLNSVGTSTPLSSSYHIYQQIPSVHNLNGFINSSSCHLHGTLTPTSKFCPHPLNSLI</sequence>
<keyword evidence="9" id="KW-1185">Reference proteome</keyword>